<gene>
    <name evidence="4" type="ORF">Pma05_11160</name>
</gene>
<dbReference type="Pfam" id="PF00383">
    <property type="entry name" value="dCMP_cyt_deam_1"/>
    <property type="match status" value="1"/>
</dbReference>
<dbReference type="EMBL" id="BONX01000006">
    <property type="protein sequence ID" value="GIG94543.1"/>
    <property type="molecule type" value="Genomic_DNA"/>
</dbReference>
<keyword evidence="5" id="KW-1185">Reference proteome</keyword>
<evidence type="ECO:0000313" key="4">
    <source>
        <dbReference type="EMBL" id="GIG94543.1"/>
    </source>
</evidence>
<dbReference type="RefSeq" id="WP_203856199.1">
    <property type="nucleotide sequence ID" value="NZ_BAAAZQ010000005.1"/>
</dbReference>
<feature type="domain" description="CMP/dCMP-type deaminase" evidence="3">
    <location>
        <begin position="4"/>
        <end position="126"/>
    </location>
</feature>
<dbReference type="PANTHER" id="PTHR11079">
    <property type="entry name" value="CYTOSINE DEAMINASE FAMILY MEMBER"/>
    <property type="match status" value="1"/>
</dbReference>
<evidence type="ECO:0000313" key="5">
    <source>
        <dbReference type="Proteomes" id="UP000621500"/>
    </source>
</evidence>
<sequence>MASKVELSAMRQAITLSSLGLGTTSPNPPVGCVILDRHGIAVGAGYHRRKGESHAEVHALAAAGAEARGGTAVVTLEPCNHVGVSPACRQELINAGISRVVISVIDPTSRGEGGAAVLAANGIDVETNVLPGETLAVLGPWLIATRRRRPYLTWAYVVDEKDDHHVGEQLAADLRSGADLVLANKVTEEGVPGGHASAHFILAGPLENDLRQWLSACYASGARSVLLTGYGHAGLLHDNLDCVDEIVIAVRRSSPPDALAAVIPALSSAGFELLDTSPRSAEVRLRLRRSAPQVEQDFGLL</sequence>
<dbReference type="InterPro" id="IPR016193">
    <property type="entry name" value="Cytidine_deaminase-like"/>
</dbReference>
<comment type="caution">
    <text evidence="4">The sequence shown here is derived from an EMBL/GenBank/DDBJ whole genome shotgun (WGS) entry which is preliminary data.</text>
</comment>
<organism evidence="4 5">
    <name type="scientific">Plantactinospora mayteni</name>
    <dbReference type="NCBI Taxonomy" id="566021"/>
    <lineage>
        <taxon>Bacteria</taxon>
        <taxon>Bacillati</taxon>
        <taxon>Actinomycetota</taxon>
        <taxon>Actinomycetes</taxon>
        <taxon>Micromonosporales</taxon>
        <taxon>Micromonosporaceae</taxon>
        <taxon>Plantactinospora</taxon>
    </lineage>
</organism>
<protein>
    <recommendedName>
        <fullName evidence="3">CMP/dCMP-type deaminase domain-containing protein</fullName>
    </recommendedName>
</protein>
<evidence type="ECO:0000259" key="3">
    <source>
        <dbReference type="PROSITE" id="PS51747"/>
    </source>
</evidence>
<dbReference type="SUPFAM" id="SSF53927">
    <property type="entry name" value="Cytidine deaminase-like"/>
    <property type="match status" value="1"/>
</dbReference>
<dbReference type="PANTHER" id="PTHR11079:SF162">
    <property type="entry name" value="RIBOFLAVIN BIOSYNTHESIS PROTEIN PYRD, CHLOROPLASTIC"/>
    <property type="match status" value="1"/>
</dbReference>
<evidence type="ECO:0000256" key="1">
    <source>
        <dbReference type="ARBA" id="ARBA00022723"/>
    </source>
</evidence>
<dbReference type="InterPro" id="IPR002125">
    <property type="entry name" value="CMP_dCMP_dom"/>
</dbReference>
<evidence type="ECO:0000256" key="2">
    <source>
        <dbReference type="ARBA" id="ARBA00022833"/>
    </source>
</evidence>
<proteinExistence type="predicted"/>
<keyword evidence="2" id="KW-0862">Zinc</keyword>
<dbReference type="PROSITE" id="PS51747">
    <property type="entry name" value="CYT_DCMP_DEAMINASES_2"/>
    <property type="match status" value="1"/>
</dbReference>
<name>A0ABQ4EIH8_9ACTN</name>
<dbReference type="Proteomes" id="UP000621500">
    <property type="component" value="Unassembled WGS sequence"/>
</dbReference>
<keyword evidence="1" id="KW-0479">Metal-binding</keyword>
<accession>A0ABQ4EIH8</accession>
<dbReference type="Gene3D" id="3.40.140.10">
    <property type="entry name" value="Cytidine Deaminase, domain 2"/>
    <property type="match status" value="1"/>
</dbReference>
<dbReference type="PROSITE" id="PS00903">
    <property type="entry name" value="CYT_DCMP_DEAMINASES_1"/>
    <property type="match status" value="1"/>
</dbReference>
<dbReference type="InterPro" id="IPR016192">
    <property type="entry name" value="APOBEC/CMP_deaminase_Zn-bd"/>
</dbReference>
<reference evidence="4 5" key="1">
    <citation type="submission" date="2021-01" db="EMBL/GenBank/DDBJ databases">
        <title>Whole genome shotgun sequence of Plantactinospora mayteni NBRC 109088.</title>
        <authorList>
            <person name="Komaki H."/>
            <person name="Tamura T."/>
        </authorList>
    </citation>
    <scope>NUCLEOTIDE SEQUENCE [LARGE SCALE GENOMIC DNA]</scope>
    <source>
        <strain evidence="4 5">NBRC 109088</strain>
    </source>
</reference>